<dbReference type="SUPFAM" id="SSF53822">
    <property type="entry name" value="Periplasmic binding protein-like I"/>
    <property type="match status" value="1"/>
</dbReference>
<sequence length="325" mass="36361">MRKTVIFLIGFACVVLFYFTFSSAAKVFRSDWQLPRTSAKDQAQYRLVLITQELGTPFWDKVGAGAIEEARKTGASIEVWGSYGKNQEDFLKKIEIAIDSRVDGIIVQGLDTDEFKSLTKIKAAFYGIPIITVANDVPMADSLRRTYVGSNQFLAGQMIARQLIADMGKSGTVILLGDSRSEYYQTQRLSGIDDVLKDYPNVHKQYAVTPDSREEVISATQDLMNRTPDVNAFVAVNANFADAMIQEIGRRSRVEPYHIYSFDDSKDTLKLLKKGKIDGMIEQSPETMGKVSVSLMIKWLSGKMVPLDTDGYLTDIRMLKGSDVR</sequence>
<evidence type="ECO:0000256" key="1">
    <source>
        <dbReference type="ARBA" id="ARBA00004196"/>
    </source>
</evidence>
<accession>A0A494XE32</accession>
<protein>
    <submittedName>
        <fullName evidence="4">Sugar ABC transporter substrate-binding protein</fullName>
    </submittedName>
</protein>
<name>A0A494XE32_9BACL</name>
<evidence type="ECO:0000256" key="2">
    <source>
        <dbReference type="ARBA" id="ARBA00007639"/>
    </source>
</evidence>
<dbReference type="InterPro" id="IPR025997">
    <property type="entry name" value="SBP_2_dom"/>
</dbReference>
<evidence type="ECO:0000313" key="5">
    <source>
        <dbReference type="Proteomes" id="UP000282076"/>
    </source>
</evidence>
<gene>
    <name evidence="4" type="ORF">D7Z26_25275</name>
</gene>
<dbReference type="InterPro" id="IPR028082">
    <property type="entry name" value="Peripla_BP_I"/>
</dbReference>
<dbReference type="PANTHER" id="PTHR30036:SF7">
    <property type="entry name" value="ABC TRANSPORTER PERIPLASMIC-BINDING PROTEIN YPHF"/>
    <property type="match status" value="1"/>
</dbReference>
<comment type="subcellular location">
    <subcellularLocation>
        <location evidence="1">Cell envelope</location>
    </subcellularLocation>
</comment>
<dbReference type="EMBL" id="RBZM01000014">
    <property type="protein sequence ID" value="RKP45863.1"/>
    <property type="molecule type" value="Genomic_DNA"/>
</dbReference>
<dbReference type="InterPro" id="IPR050555">
    <property type="entry name" value="Bact_Solute-Bind_Prot2"/>
</dbReference>
<proteinExistence type="inferred from homology"/>
<keyword evidence="5" id="KW-1185">Reference proteome</keyword>
<dbReference type="PANTHER" id="PTHR30036">
    <property type="entry name" value="D-XYLOSE-BINDING PERIPLASMIC PROTEIN"/>
    <property type="match status" value="1"/>
</dbReference>
<dbReference type="AlphaFoldDB" id="A0A494XE32"/>
<evidence type="ECO:0000313" key="4">
    <source>
        <dbReference type="EMBL" id="RKP45863.1"/>
    </source>
</evidence>
<reference evidence="4 5" key="1">
    <citation type="submission" date="2018-10" db="EMBL/GenBank/DDBJ databases">
        <title>Cohnella sp. M2MS4P-1, whole genome shotgun sequence.</title>
        <authorList>
            <person name="Tuo L."/>
        </authorList>
    </citation>
    <scope>NUCLEOTIDE SEQUENCE [LARGE SCALE GENOMIC DNA]</scope>
    <source>
        <strain evidence="4 5">M2MS4P-1</strain>
    </source>
</reference>
<dbReference type="Proteomes" id="UP000282076">
    <property type="component" value="Unassembled WGS sequence"/>
</dbReference>
<comment type="similarity">
    <text evidence="2">Belongs to the bacterial solute-binding protein 2 family.</text>
</comment>
<dbReference type="RefSeq" id="WP_120979816.1">
    <property type="nucleotide sequence ID" value="NZ_RBZM01000014.1"/>
</dbReference>
<comment type="caution">
    <text evidence="4">The sequence shown here is derived from an EMBL/GenBank/DDBJ whole genome shotgun (WGS) entry which is preliminary data.</text>
</comment>
<evidence type="ECO:0000259" key="3">
    <source>
        <dbReference type="Pfam" id="PF13407"/>
    </source>
</evidence>
<dbReference type="OrthoDB" id="6196975at2"/>
<dbReference type="Pfam" id="PF13407">
    <property type="entry name" value="Peripla_BP_4"/>
    <property type="match status" value="1"/>
</dbReference>
<dbReference type="GO" id="GO:0030288">
    <property type="term" value="C:outer membrane-bounded periplasmic space"/>
    <property type="evidence" value="ECO:0007669"/>
    <property type="project" value="TreeGrafter"/>
</dbReference>
<dbReference type="Gene3D" id="3.40.50.2300">
    <property type="match status" value="2"/>
</dbReference>
<dbReference type="GO" id="GO:0030246">
    <property type="term" value="F:carbohydrate binding"/>
    <property type="evidence" value="ECO:0007669"/>
    <property type="project" value="TreeGrafter"/>
</dbReference>
<organism evidence="4 5">
    <name type="scientific">Cohnella endophytica</name>
    <dbReference type="NCBI Taxonomy" id="2419778"/>
    <lineage>
        <taxon>Bacteria</taxon>
        <taxon>Bacillati</taxon>
        <taxon>Bacillota</taxon>
        <taxon>Bacilli</taxon>
        <taxon>Bacillales</taxon>
        <taxon>Paenibacillaceae</taxon>
        <taxon>Cohnella</taxon>
    </lineage>
</organism>
<feature type="domain" description="Periplasmic binding protein" evidence="3">
    <location>
        <begin position="49"/>
        <end position="303"/>
    </location>
</feature>